<sequence>MTETMTGENRNQNCFLPAAPIQARRGGLRASQHAFAADGDDGDYGAANPRQPVHSCNPPPPLPLLSIFLQRRKPQGLGQRKCREARCYARFPSDDVASMEPRSLRGPLTGTIWSAEAETTWRLADLPCRH</sequence>
<keyword evidence="2" id="KW-1185">Reference proteome</keyword>
<proteinExistence type="predicted"/>
<evidence type="ECO:0000313" key="2">
    <source>
        <dbReference type="Proteomes" id="UP000821845"/>
    </source>
</evidence>
<dbReference type="EMBL" id="CM023484">
    <property type="protein sequence ID" value="KAH6933876.1"/>
    <property type="molecule type" value="Genomic_DNA"/>
</dbReference>
<evidence type="ECO:0000313" key="1">
    <source>
        <dbReference type="EMBL" id="KAH6933876.1"/>
    </source>
</evidence>
<name>A0ACB7SIT5_HYAAI</name>
<organism evidence="1 2">
    <name type="scientific">Hyalomma asiaticum</name>
    <name type="common">Tick</name>
    <dbReference type="NCBI Taxonomy" id="266040"/>
    <lineage>
        <taxon>Eukaryota</taxon>
        <taxon>Metazoa</taxon>
        <taxon>Ecdysozoa</taxon>
        <taxon>Arthropoda</taxon>
        <taxon>Chelicerata</taxon>
        <taxon>Arachnida</taxon>
        <taxon>Acari</taxon>
        <taxon>Parasitiformes</taxon>
        <taxon>Ixodida</taxon>
        <taxon>Ixodoidea</taxon>
        <taxon>Ixodidae</taxon>
        <taxon>Hyalomminae</taxon>
        <taxon>Hyalomma</taxon>
    </lineage>
</organism>
<dbReference type="Proteomes" id="UP000821845">
    <property type="component" value="Chromosome 4"/>
</dbReference>
<accession>A0ACB7SIT5</accession>
<gene>
    <name evidence="1" type="ORF">HPB50_018657</name>
</gene>
<comment type="caution">
    <text evidence="1">The sequence shown here is derived from an EMBL/GenBank/DDBJ whole genome shotgun (WGS) entry which is preliminary data.</text>
</comment>
<reference evidence="1" key="1">
    <citation type="submission" date="2020-05" db="EMBL/GenBank/DDBJ databases">
        <title>Large-scale comparative analyses of tick genomes elucidate their genetic diversity and vector capacities.</title>
        <authorList>
            <person name="Jia N."/>
            <person name="Wang J."/>
            <person name="Shi W."/>
            <person name="Du L."/>
            <person name="Sun Y."/>
            <person name="Zhan W."/>
            <person name="Jiang J."/>
            <person name="Wang Q."/>
            <person name="Zhang B."/>
            <person name="Ji P."/>
            <person name="Sakyi L.B."/>
            <person name="Cui X."/>
            <person name="Yuan T."/>
            <person name="Jiang B."/>
            <person name="Yang W."/>
            <person name="Lam T.T.-Y."/>
            <person name="Chang Q."/>
            <person name="Ding S."/>
            <person name="Wang X."/>
            <person name="Zhu J."/>
            <person name="Ruan X."/>
            <person name="Zhao L."/>
            <person name="Wei J."/>
            <person name="Que T."/>
            <person name="Du C."/>
            <person name="Cheng J."/>
            <person name="Dai P."/>
            <person name="Han X."/>
            <person name="Huang E."/>
            <person name="Gao Y."/>
            <person name="Liu J."/>
            <person name="Shao H."/>
            <person name="Ye R."/>
            <person name="Li L."/>
            <person name="Wei W."/>
            <person name="Wang X."/>
            <person name="Wang C."/>
            <person name="Yang T."/>
            <person name="Huo Q."/>
            <person name="Li W."/>
            <person name="Guo W."/>
            <person name="Chen H."/>
            <person name="Zhou L."/>
            <person name="Ni X."/>
            <person name="Tian J."/>
            <person name="Zhou Y."/>
            <person name="Sheng Y."/>
            <person name="Liu T."/>
            <person name="Pan Y."/>
            <person name="Xia L."/>
            <person name="Li J."/>
            <person name="Zhao F."/>
            <person name="Cao W."/>
        </authorList>
    </citation>
    <scope>NUCLEOTIDE SEQUENCE</scope>
    <source>
        <strain evidence="1">Hyas-2018</strain>
    </source>
</reference>
<protein>
    <submittedName>
        <fullName evidence="1">Uncharacterized protein</fullName>
    </submittedName>
</protein>